<evidence type="ECO:0000313" key="2">
    <source>
        <dbReference type="Proteomes" id="UP000663866"/>
    </source>
</evidence>
<evidence type="ECO:0000313" key="1">
    <source>
        <dbReference type="EMBL" id="CAF4684101.1"/>
    </source>
</evidence>
<dbReference type="Proteomes" id="UP000663866">
    <property type="component" value="Unassembled WGS sequence"/>
</dbReference>
<name>A0A821HDW5_9BILA</name>
<sequence>MFNHTVDDANAPDIVVCLLSNSLDKILFTIQLYLPLISTRTINEQLL</sequence>
<organism evidence="1 2">
    <name type="scientific">Rotaria magnacalcarata</name>
    <dbReference type="NCBI Taxonomy" id="392030"/>
    <lineage>
        <taxon>Eukaryota</taxon>
        <taxon>Metazoa</taxon>
        <taxon>Spiralia</taxon>
        <taxon>Gnathifera</taxon>
        <taxon>Rotifera</taxon>
        <taxon>Eurotatoria</taxon>
        <taxon>Bdelloidea</taxon>
        <taxon>Philodinida</taxon>
        <taxon>Philodinidae</taxon>
        <taxon>Rotaria</taxon>
    </lineage>
</organism>
<comment type="caution">
    <text evidence="1">The sequence shown here is derived from an EMBL/GenBank/DDBJ whole genome shotgun (WGS) entry which is preliminary data.</text>
</comment>
<gene>
    <name evidence="1" type="ORF">OVN521_LOCUS47836</name>
</gene>
<reference evidence="1" key="1">
    <citation type="submission" date="2021-02" db="EMBL/GenBank/DDBJ databases">
        <authorList>
            <person name="Nowell W R."/>
        </authorList>
    </citation>
    <scope>NUCLEOTIDE SEQUENCE</scope>
</reference>
<keyword evidence="2" id="KW-1185">Reference proteome</keyword>
<proteinExistence type="predicted"/>
<protein>
    <submittedName>
        <fullName evidence="1">Uncharacterized protein</fullName>
    </submittedName>
</protein>
<feature type="non-terminal residue" evidence="1">
    <location>
        <position position="1"/>
    </location>
</feature>
<accession>A0A821HDW5</accession>
<dbReference type="AlphaFoldDB" id="A0A821HDW5"/>
<dbReference type="EMBL" id="CAJOBG010096081">
    <property type="protein sequence ID" value="CAF4684101.1"/>
    <property type="molecule type" value="Genomic_DNA"/>
</dbReference>